<accession>A0A1I2VHH4</accession>
<name>A0A1I2VHH4_9ACTN</name>
<evidence type="ECO:0000256" key="2">
    <source>
        <dbReference type="ARBA" id="ARBA00022737"/>
    </source>
</evidence>
<evidence type="ECO:0000256" key="1">
    <source>
        <dbReference type="ARBA" id="ARBA00022729"/>
    </source>
</evidence>
<feature type="region of interest" description="Disordered" evidence="5">
    <location>
        <begin position="35"/>
        <end position="57"/>
    </location>
</feature>
<dbReference type="PANTHER" id="PTHR23221:SF7">
    <property type="entry name" value="PHOSPHATIDYLINOSITOL-GLYCAN-SPECIFIC PHOSPHOLIPASE D"/>
    <property type="match status" value="1"/>
</dbReference>
<evidence type="ECO:0000256" key="4">
    <source>
        <dbReference type="ARBA" id="ARBA00023180"/>
    </source>
</evidence>
<dbReference type="PROSITE" id="PS51470">
    <property type="entry name" value="FG_GAP"/>
    <property type="match status" value="3"/>
</dbReference>
<feature type="signal peptide" evidence="6">
    <location>
        <begin position="1"/>
        <end position="36"/>
    </location>
</feature>
<evidence type="ECO:0000256" key="5">
    <source>
        <dbReference type="SAM" id="MobiDB-lite"/>
    </source>
</evidence>
<keyword evidence="1 6" id="KW-0732">Signal</keyword>
<proteinExistence type="predicted"/>
<reference evidence="7 8" key="1">
    <citation type="submission" date="2016-10" db="EMBL/GenBank/DDBJ databases">
        <authorList>
            <person name="de Groot N.N."/>
        </authorList>
    </citation>
    <scope>NUCLEOTIDE SEQUENCE [LARGE SCALE GENOMIC DNA]</scope>
    <source>
        <strain evidence="7 8">CPCC 202808</strain>
    </source>
</reference>
<keyword evidence="2" id="KW-0677">Repeat</keyword>
<organism evidence="7 8">
    <name type="scientific">Actinopolymorpha cephalotaxi</name>
    <dbReference type="NCBI Taxonomy" id="504797"/>
    <lineage>
        <taxon>Bacteria</taxon>
        <taxon>Bacillati</taxon>
        <taxon>Actinomycetota</taxon>
        <taxon>Actinomycetes</taxon>
        <taxon>Propionibacteriales</taxon>
        <taxon>Actinopolymorphaceae</taxon>
        <taxon>Actinopolymorpha</taxon>
    </lineage>
</organism>
<dbReference type="STRING" id="504797.SAMN05421678_109145"/>
<dbReference type="AlphaFoldDB" id="A0A1I2VHH4"/>
<dbReference type="InterPro" id="IPR013519">
    <property type="entry name" value="Int_alpha_beta-p"/>
</dbReference>
<evidence type="ECO:0000256" key="6">
    <source>
        <dbReference type="SAM" id="SignalP"/>
    </source>
</evidence>
<dbReference type="OrthoDB" id="344301at2"/>
<dbReference type="GO" id="GO:0016787">
    <property type="term" value="F:hydrolase activity"/>
    <property type="evidence" value="ECO:0007669"/>
    <property type="project" value="UniProtKB-KW"/>
</dbReference>
<dbReference type="EMBL" id="FOOI01000009">
    <property type="protein sequence ID" value="SFG87667.1"/>
    <property type="molecule type" value="Genomic_DNA"/>
</dbReference>
<gene>
    <name evidence="7" type="ORF">SAMN05421678_109145</name>
</gene>
<keyword evidence="4" id="KW-0325">Glycoprotein</keyword>
<keyword evidence="3" id="KW-0378">Hydrolase</keyword>
<dbReference type="InterPro" id="IPR013517">
    <property type="entry name" value="FG-GAP"/>
</dbReference>
<dbReference type="Pfam" id="PF01839">
    <property type="entry name" value="FG-GAP"/>
    <property type="match status" value="2"/>
</dbReference>
<evidence type="ECO:0000313" key="8">
    <source>
        <dbReference type="Proteomes" id="UP000199052"/>
    </source>
</evidence>
<evidence type="ECO:0000256" key="3">
    <source>
        <dbReference type="ARBA" id="ARBA00022801"/>
    </source>
</evidence>
<dbReference type="Proteomes" id="UP000199052">
    <property type="component" value="Unassembled WGS sequence"/>
</dbReference>
<feature type="chain" id="PRO_5011704591" evidence="6">
    <location>
        <begin position="37"/>
        <end position="497"/>
    </location>
</feature>
<dbReference type="SMART" id="SM00191">
    <property type="entry name" value="Int_alpha"/>
    <property type="match status" value="6"/>
</dbReference>
<protein>
    <submittedName>
        <fullName evidence="7">FG-GAP repeat-containing protein</fullName>
    </submittedName>
</protein>
<dbReference type="SUPFAM" id="SSF69318">
    <property type="entry name" value="Integrin alpha N-terminal domain"/>
    <property type="match status" value="1"/>
</dbReference>
<dbReference type="InterPro" id="IPR028994">
    <property type="entry name" value="Integrin_alpha_N"/>
</dbReference>
<feature type="compositionally biased region" description="Low complexity" evidence="5">
    <location>
        <begin position="35"/>
        <end position="54"/>
    </location>
</feature>
<evidence type="ECO:0000313" key="7">
    <source>
        <dbReference type="EMBL" id="SFG87667.1"/>
    </source>
</evidence>
<dbReference type="PANTHER" id="PTHR23221">
    <property type="entry name" value="GLYCOSYLPHOSPHATIDYLINOSITOL PHOSPHOLIPASE D"/>
    <property type="match status" value="1"/>
</dbReference>
<sequence length="497" mass="49966">MPRMRTVSRRVRALSIAACLPAVVLAGATIAPPAAATPSTATRSAVPTPAATATPTPPAVAAPNDFNGDGFVDLALGSSATVSGFPFAGLVPIVYGTGSTLDPANRQLVDESLDWVPGSPDHDEAFGSTLASADFNGDGFADLAVCAPTEVGPSFTGIGALYVLFGTSTGLRSGLRTVSNCDEVTTGKFNGDGLPDLAILGDQPHVMYGNAALGPGGIGIPLRRFGAISEELFARSALASGDIDHDGYADVVYAVSRSGGVVLQVYRGGTGGLGTTPSQQIPTSLSTSASIGDINGDGYADLAVGSPWDSVGAIALAGQVRVWYGSATGLNLTRGVTVINQNSPGVPGGPEAGDYFGFSVALGDATGDGRADLAIGVPLEDIYTTPDAGYVTVMLGAAAGLNLASSKAFQQGAGGVPGTVAANNEFGWALMFRDFNRDNRADLAITAVGTNANQGLALVLTGSATGVGRVRCVPVLTPQVLGFRVTALAFLGVSVSR</sequence>
<dbReference type="Gene3D" id="2.130.10.130">
    <property type="entry name" value="Integrin alpha, N-terminal"/>
    <property type="match status" value="4"/>
</dbReference>
<dbReference type="Pfam" id="PF13517">
    <property type="entry name" value="FG-GAP_3"/>
    <property type="match status" value="1"/>
</dbReference>